<dbReference type="InterPro" id="IPR036875">
    <property type="entry name" value="Znf_CCHC_sf"/>
</dbReference>
<name>A0A4Y2AGS0_ARAVE</name>
<dbReference type="GO" id="GO:0008270">
    <property type="term" value="F:zinc ion binding"/>
    <property type="evidence" value="ECO:0007669"/>
    <property type="project" value="UniProtKB-KW"/>
</dbReference>
<dbReference type="Gene3D" id="4.10.60.10">
    <property type="entry name" value="Zinc finger, CCHC-type"/>
    <property type="match status" value="1"/>
</dbReference>
<feature type="region of interest" description="Disordered" evidence="2">
    <location>
        <begin position="1"/>
        <end position="61"/>
    </location>
</feature>
<feature type="domain" description="CCHC-type" evidence="3">
    <location>
        <begin position="61"/>
        <end position="78"/>
    </location>
</feature>
<dbReference type="GO" id="GO:0003676">
    <property type="term" value="F:nucleic acid binding"/>
    <property type="evidence" value="ECO:0007669"/>
    <property type="project" value="InterPro"/>
</dbReference>
<keyword evidence="1" id="KW-0862">Zinc</keyword>
<dbReference type="EMBL" id="BGPR01000017">
    <property type="protein sequence ID" value="GBL79061.1"/>
    <property type="molecule type" value="Genomic_DNA"/>
</dbReference>
<dbReference type="AlphaFoldDB" id="A0A4Y2AGS0"/>
<accession>A0A4Y2AGS0</accession>
<dbReference type="SUPFAM" id="SSF57756">
    <property type="entry name" value="Retrovirus zinc finger-like domains"/>
    <property type="match status" value="1"/>
</dbReference>
<feature type="compositionally biased region" description="Basic and acidic residues" evidence="2">
    <location>
        <begin position="44"/>
        <end position="58"/>
    </location>
</feature>
<proteinExistence type="predicted"/>
<dbReference type="InterPro" id="IPR001878">
    <property type="entry name" value="Znf_CCHC"/>
</dbReference>
<keyword evidence="1" id="KW-0479">Metal-binding</keyword>
<feature type="compositionally biased region" description="Basic and acidic residues" evidence="2">
    <location>
        <begin position="1"/>
        <end position="28"/>
    </location>
</feature>
<evidence type="ECO:0000256" key="1">
    <source>
        <dbReference type="PROSITE-ProRule" id="PRU00047"/>
    </source>
</evidence>
<reference evidence="4 5" key="1">
    <citation type="journal article" date="2019" name="Sci. Rep.">
        <title>Orb-weaving spider Araneus ventricosus genome elucidates the spidroin gene catalogue.</title>
        <authorList>
            <person name="Kono N."/>
            <person name="Nakamura H."/>
            <person name="Ohtoshi R."/>
            <person name="Moran D.A.P."/>
            <person name="Shinohara A."/>
            <person name="Yoshida Y."/>
            <person name="Fujiwara M."/>
            <person name="Mori M."/>
            <person name="Tomita M."/>
            <person name="Arakawa K."/>
        </authorList>
    </citation>
    <scope>NUCLEOTIDE SEQUENCE [LARGE SCALE GENOMIC DNA]</scope>
</reference>
<dbReference type="PROSITE" id="PS50158">
    <property type="entry name" value="ZF_CCHC"/>
    <property type="match status" value="1"/>
</dbReference>
<dbReference type="Proteomes" id="UP000499080">
    <property type="component" value="Unassembled WGS sequence"/>
</dbReference>
<evidence type="ECO:0000259" key="3">
    <source>
        <dbReference type="PROSITE" id="PS50158"/>
    </source>
</evidence>
<dbReference type="SMART" id="SM00343">
    <property type="entry name" value="ZnF_C2HC"/>
    <property type="match status" value="1"/>
</dbReference>
<sequence>MVKSRLLVEEKRMSRTESEDVTHEERALHTKKNQTQRRSAAGKPAEKWARKQDEEANRRSRKCFSCGEWGHISRNCKEARKRNPNSARIVI</sequence>
<evidence type="ECO:0000313" key="4">
    <source>
        <dbReference type="EMBL" id="GBL79061.1"/>
    </source>
</evidence>
<protein>
    <recommendedName>
        <fullName evidence="3">CCHC-type domain-containing protein</fullName>
    </recommendedName>
</protein>
<evidence type="ECO:0000256" key="2">
    <source>
        <dbReference type="SAM" id="MobiDB-lite"/>
    </source>
</evidence>
<keyword evidence="1" id="KW-0863">Zinc-finger</keyword>
<keyword evidence="5" id="KW-1185">Reference proteome</keyword>
<gene>
    <name evidence="4" type="ORF">AVEN_49005_1</name>
</gene>
<organism evidence="4 5">
    <name type="scientific">Araneus ventricosus</name>
    <name type="common">Orbweaver spider</name>
    <name type="synonym">Epeira ventricosa</name>
    <dbReference type="NCBI Taxonomy" id="182803"/>
    <lineage>
        <taxon>Eukaryota</taxon>
        <taxon>Metazoa</taxon>
        <taxon>Ecdysozoa</taxon>
        <taxon>Arthropoda</taxon>
        <taxon>Chelicerata</taxon>
        <taxon>Arachnida</taxon>
        <taxon>Araneae</taxon>
        <taxon>Araneomorphae</taxon>
        <taxon>Entelegynae</taxon>
        <taxon>Araneoidea</taxon>
        <taxon>Araneidae</taxon>
        <taxon>Araneus</taxon>
    </lineage>
</organism>
<comment type="caution">
    <text evidence="4">The sequence shown here is derived from an EMBL/GenBank/DDBJ whole genome shotgun (WGS) entry which is preliminary data.</text>
</comment>
<evidence type="ECO:0000313" key="5">
    <source>
        <dbReference type="Proteomes" id="UP000499080"/>
    </source>
</evidence>
<dbReference type="Pfam" id="PF00098">
    <property type="entry name" value="zf-CCHC"/>
    <property type="match status" value="1"/>
</dbReference>